<organism evidence="1 2">
    <name type="scientific">Calicophoron daubneyi</name>
    <name type="common">Rumen fluke</name>
    <name type="synonym">Paramphistomum daubneyi</name>
    <dbReference type="NCBI Taxonomy" id="300641"/>
    <lineage>
        <taxon>Eukaryota</taxon>
        <taxon>Metazoa</taxon>
        <taxon>Spiralia</taxon>
        <taxon>Lophotrochozoa</taxon>
        <taxon>Platyhelminthes</taxon>
        <taxon>Trematoda</taxon>
        <taxon>Digenea</taxon>
        <taxon>Plagiorchiida</taxon>
        <taxon>Pronocephalata</taxon>
        <taxon>Paramphistomoidea</taxon>
        <taxon>Paramphistomidae</taxon>
        <taxon>Calicophoron</taxon>
    </lineage>
</organism>
<dbReference type="AlphaFoldDB" id="A0AAV2TDT0"/>
<evidence type="ECO:0000313" key="2">
    <source>
        <dbReference type="Proteomes" id="UP001497525"/>
    </source>
</evidence>
<gene>
    <name evidence="1" type="ORF">CDAUBV1_LOCUS9655</name>
</gene>
<evidence type="ECO:0000313" key="1">
    <source>
        <dbReference type="EMBL" id="CAL5135518.1"/>
    </source>
</evidence>
<name>A0AAV2TDT0_CALDB</name>
<sequence length="68" mass="7649">MARNFPRGQFVLRTCGRSSAVVNGSNTQRRKQIIHIHVPLLTSDNLNLRGHSRAQITICQFATIESKC</sequence>
<protein>
    <submittedName>
        <fullName evidence="1">Uncharacterized protein</fullName>
    </submittedName>
</protein>
<dbReference type="Proteomes" id="UP001497525">
    <property type="component" value="Unassembled WGS sequence"/>
</dbReference>
<comment type="caution">
    <text evidence="1">The sequence shown here is derived from an EMBL/GenBank/DDBJ whole genome shotgun (WGS) entry which is preliminary data.</text>
</comment>
<dbReference type="EMBL" id="CAXLJL010000267">
    <property type="protein sequence ID" value="CAL5135518.1"/>
    <property type="molecule type" value="Genomic_DNA"/>
</dbReference>
<proteinExistence type="predicted"/>
<accession>A0AAV2TDT0</accession>
<reference evidence="1" key="1">
    <citation type="submission" date="2024-06" db="EMBL/GenBank/DDBJ databases">
        <authorList>
            <person name="Liu X."/>
            <person name="Lenzi L."/>
            <person name="Haldenby T S."/>
            <person name="Uol C."/>
        </authorList>
    </citation>
    <scope>NUCLEOTIDE SEQUENCE</scope>
</reference>